<reference evidence="3" key="1">
    <citation type="journal article" date="2006" name="PLoS Biol.">
        <title>Macronuclear genome sequence of the ciliate Tetrahymena thermophila, a model eukaryote.</title>
        <authorList>
            <person name="Eisen J.A."/>
            <person name="Coyne R.S."/>
            <person name="Wu M."/>
            <person name="Wu D."/>
            <person name="Thiagarajan M."/>
            <person name="Wortman J.R."/>
            <person name="Badger J.H."/>
            <person name="Ren Q."/>
            <person name="Amedeo P."/>
            <person name="Jones K.M."/>
            <person name="Tallon L.J."/>
            <person name="Delcher A.L."/>
            <person name="Salzberg S.L."/>
            <person name="Silva J.C."/>
            <person name="Haas B.J."/>
            <person name="Majoros W.H."/>
            <person name="Farzad M."/>
            <person name="Carlton J.M."/>
            <person name="Smith R.K. Jr."/>
            <person name="Garg J."/>
            <person name="Pearlman R.E."/>
            <person name="Karrer K.M."/>
            <person name="Sun L."/>
            <person name="Manning G."/>
            <person name="Elde N.C."/>
            <person name="Turkewitz A.P."/>
            <person name="Asai D.J."/>
            <person name="Wilkes D.E."/>
            <person name="Wang Y."/>
            <person name="Cai H."/>
            <person name="Collins K."/>
            <person name="Stewart B.A."/>
            <person name="Lee S.R."/>
            <person name="Wilamowska K."/>
            <person name="Weinberg Z."/>
            <person name="Ruzzo W.L."/>
            <person name="Wloga D."/>
            <person name="Gaertig J."/>
            <person name="Frankel J."/>
            <person name="Tsao C.-C."/>
            <person name="Gorovsky M.A."/>
            <person name="Keeling P.J."/>
            <person name="Waller R.F."/>
            <person name="Patron N.J."/>
            <person name="Cherry J.M."/>
            <person name="Stover N.A."/>
            <person name="Krieger C.J."/>
            <person name="del Toro C."/>
            <person name="Ryder H.F."/>
            <person name="Williamson S.C."/>
            <person name="Barbeau R.A."/>
            <person name="Hamilton E.P."/>
            <person name="Orias E."/>
        </authorList>
    </citation>
    <scope>NUCLEOTIDE SEQUENCE [LARGE SCALE GENOMIC DNA]</scope>
    <source>
        <strain evidence="3">SB210</strain>
    </source>
</reference>
<dbReference type="GeneID" id="7843914"/>
<evidence type="ECO:0000313" key="3">
    <source>
        <dbReference type="Proteomes" id="UP000009168"/>
    </source>
</evidence>
<proteinExistence type="predicted"/>
<dbReference type="Gene3D" id="2.40.400.10">
    <property type="entry name" value="Acetoacetate decarboxylase-like"/>
    <property type="match status" value="2"/>
</dbReference>
<accession>Q22MK2</accession>
<feature type="region of interest" description="Disordered" evidence="1">
    <location>
        <begin position="1"/>
        <end position="24"/>
    </location>
</feature>
<sequence>MSSTGLHQITEEVHHTTHKSGNYVKGNRKYLDQRLKREEILKLPSQPAISPSFPFGPYRFIDREYLIISYETDIEVLRKVVPYPLVPQSNVVLYEWINMPDSSGFGSYSETGTVIPCLLNGEPVNFTLQMYLNNEAPIASGREIWGFPKKYAKPSMGINKDTLVGRLNYSGEQIAFGTMTYKYKKIPEAEALKSLTKLQCVLKYIPDVDWSPKIAQLIGFNLCDIQLKEAWEGPAKLELIPHVNAPTTLLPVLKVLGGKHIKADITLPFGKVLHDYVESVGGQENAKEIAKGHRGEQGQLDFSIQEDVLRAASMPLIAPSFSKGPLIMDDREYLIFQYESTPEAIARALPEPLIPYDHNYVYLYFINASGSGLGEFHKLDMYVPCYLGNELVMFGVQSYLNSSASRTAGREVFGQPQKFGDAEITVCRDTLKATLKYSDETIAFATMSYKFNKLDPHKAREMLEIPMVNLKFIPSAVEGKVDIAQLTKMEYSDIHVTASYHSPCQVSLVHHVNAPLKDLPVVKTLDGYHIKADTIIKKATVAYDYLLDKSFIQ</sequence>
<evidence type="ECO:0000256" key="1">
    <source>
        <dbReference type="SAM" id="MobiDB-lite"/>
    </source>
</evidence>
<dbReference type="InterPro" id="IPR010451">
    <property type="entry name" value="Acetoacetate_decarboxylase"/>
</dbReference>
<dbReference type="RefSeq" id="XP_977018.1">
    <property type="nucleotide sequence ID" value="XM_971925.1"/>
</dbReference>
<dbReference type="NCBIfam" id="NF002614">
    <property type="entry name" value="PRK02265.1"/>
    <property type="match status" value="2"/>
</dbReference>
<keyword evidence="3" id="KW-1185">Reference proteome</keyword>
<name>Q22MK2_TETTS</name>
<dbReference type="GO" id="GO:0016829">
    <property type="term" value="F:lyase activity"/>
    <property type="evidence" value="ECO:0007669"/>
    <property type="project" value="InterPro"/>
</dbReference>
<gene>
    <name evidence="2" type="ORF">TTHERM_00035180</name>
</gene>
<dbReference type="OrthoDB" id="10248817at2759"/>
<dbReference type="OMA" id="YEWINMP"/>
<dbReference type="Proteomes" id="UP000009168">
    <property type="component" value="Unassembled WGS sequence"/>
</dbReference>
<dbReference type="STRING" id="312017.Q22MK2"/>
<dbReference type="HOGENOM" id="CLU_493063_0_0_1"/>
<dbReference type="KEGG" id="tet:TTHERM_00035180"/>
<dbReference type="InterPro" id="IPR023375">
    <property type="entry name" value="ADC_dom_sf"/>
</dbReference>
<dbReference type="eggNOG" id="ENOG502RXEA">
    <property type="taxonomic scope" value="Eukaryota"/>
</dbReference>
<dbReference type="AlphaFoldDB" id="Q22MK2"/>
<organism evidence="2 3">
    <name type="scientific">Tetrahymena thermophila (strain SB210)</name>
    <dbReference type="NCBI Taxonomy" id="312017"/>
    <lineage>
        <taxon>Eukaryota</taxon>
        <taxon>Sar</taxon>
        <taxon>Alveolata</taxon>
        <taxon>Ciliophora</taxon>
        <taxon>Intramacronucleata</taxon>
        <taxon>Oligohymenophorea</taxon>
        <taxon>Hymenostomatida</taxon>
        <taxon>Tetrahymenina</taxon>
        <taxon>Tetrahymenidae</taxon>
        <taxon>Tetrahymena</taxon>
    </lineage>
</organism>
<dbReference type="EMBL" id="GG662720">
    <property type="protein sequence ID" value="EAR86346.1"/>
    <property type="molecule type" value="Genomic_DNA"/>
</dbReference>
<evidence type="ECO:0000313" key="2">
    <source>
        <dbReference type="EMBL" id="EAR86346.1"/>
    </source>
</evidence>
<dbReference type="InParanoid" id="Q22MK2"/>
<dbReference type="SUPFAM" id="SSF160104">
    <property type="entry name" value="Acetoacetate decarboxylase-like"/>
    <property type="match status" value="2"/>
</dbReference>
<protein>
    <submittedName>
        <fullName evidence="2">Acetoacetate decarboxylase, putative</fullName>
    </submittedName>
</protein>
<dbReference type="Pfam" id="PF06314">
    <property type="entry name" value="ADC"/>
    <property type="match status" value="2"/>
</dbReference>